<dbReference type="Pfam" id="PF01545">
    <property type="entry name" value="Cation_efflux"/>
    <property type="match status" value="1"/>
</dbReference>
<evidence type="ECO:0000313" key="25">
    <source>
        <dbReference type="Proteomes" id="UP000699462"/>
    </source>
</evidence>
<keyword evidence="8 22" id="KW-0812">Transmembrane</keyword>
<evidence type="ECO:0000256" key="13">
    <source>
        <dbReference type="ARBA" id="ARBA00023034"/>
    </source>
</evidence>
<dbReference type="AlphaFoldDB" id="A0A8T0DJS9"/>
<dbReference type="InterPro" id="IPR002524">
    <property type="entry name" value="Cation_efflux"/>
</dbReference>
<feature type="transmembrane region" description="Helical" evidence="22">
    <location>
        <begin position="44"/>
        <end position="64"/>
    </location>
</feature>
<evidence type="ECO:0000256" key="5">
    <source>
        <dbReference type="ARBA" id="ARBA00008873"/>
    </source>
</evidence>
<dbReference type="InterPro" id="IPR045316">
    <property type="entry name" value="Msc2-like"/>
</dbReference>
<comment type="caution">
    <text evidence="24">The sequence shown here is derived from an EMBL/GenBank/DDBJ whole genome shotgun (WGS) entry which is preliminary data.</text>
</comment>
<evidence type="ECO:0000256" key="20">
    <source>
        <dbReference type="ARBA" id="ARBA00048349"/>
    </source>
</evidence>
<evidence type="ECO:0000256" key="18">
    <source>
        <dbReference type="ARBA" id="ARBA00042038"/>
    </source>
</evidence>
<feature type="transmembrane region" description="Helical" evidence="22">
    <location>
        <begin position="278"/>
        <end position="302"/>
    </location>
</feature>
<evidence type="ECO:0000256" key="2">
    <source>
        <dbReference type="ARBA" id="ARBA00004205"/>
    </source>
</evidence>
<organism evidence="24 25">
    <name type="scientific">Paragonimus westermani</name>
    <dbReference type="NCBI Taxonomy" id="34504"/>
    <lineage>
        <taxon>Eukaryota</taxon>
        <taxon>Metazoa</taxon>
        <taxon>Spiralia</taxon>
        <taxon>Lophotrochozoa</taxon>
        <taxon>Platyhelminthes</taxon>
        <taxon>Trematoda</taxon>
        <taxon>Digenea</taxon>
        <taxon>Plagiorchiida</taxon>
        <taxon>Troglotremata</taxon>
        <taxon>Troglotrematidae</taxon>
        <taxon>Paragonimus</taxon>
    </lineage>
</organism>
<evidence type="ECO:0000256" key="9">
    <source>
        <dbReference type="ARBA" id="ARBA00022723"/>
    </source>
</evidence>
<feature type="transmembrane region" description="Helical" evidence="22">
    <location>
        <begin position="16"/>
        <end position="38"/>
    </location>
</feature>
<gene>
    <name evidence="24" type="ORF">P879_02708</name>
</gene>
<reference evidence="24 25" key="1">
    <citation type="submission" date="2019-07" db="EMBL/GenBank/DDBJ databases">
        <title>Annotation for the trematode Paragonimus westermani.</title>
        <authorList>
            <person name="Choi Y.-J."/>
        </authorList>
    </citation>
    <scope>NUCLEOTIDE SEQUENCE [LARGE SCALE GENOMIC DNA]</scope>
    <source>
        <strain evidence="24">180907_Pwestermani</strain>
    </source>
</reference>
<keyword evidence="6" id="KW-0813">Transport</keyword>
<dbReference type="EMBL" id="JTDF01003078">
    <property type="protein sequence ID" value="KAF8568135.1"/>
    <property type="molecule type" value="Genomic_DNA"/>
</dbReference>
<name>A0A8T0DJS9_9TREM</name>
<feature type="transmembrane region" description="Helical" evidence="22">
    <location>
        <begin position="356"/>
        <end position="377"/>
    </location>
</feature>
<evidence type="ECO:0000256" key="3">
    <source>
        <dbReference type="ARBA" id="ARBA00004557"/>
    </source>
</evidence>
<feature type="transmembrane region" description="Helical" evidence="22">
    <location>
        <begin position="202"/>
        <end position="225"/>
    </location>
</feature>
<dbReference type="PANTHER" id="PTHR45755">
    <property type="match status" value="1"/>
</dbReference>
<evidence type="ECO:0000256" key="19">
    <source>
        <dbReference type="ARBA" id="ARBA00042217"/>
    </source>
</evidence>
<comment type="similarity">
    <text evidence="5">Belongs to the cation diffusion facilitator (CDF) transporter (TC 2.A.4) family. SLC30A subfamily.</text>
</comment>
<keyword evidence="15 22" id="KW-0472">Membrane</keyword>
<protein>
    <recommendedName>
        <fullName evidence="17">Proton-coupled zinc antiporter SLC30A5</fullName>
    </recommendedName>
    <alternativeName>
        <fullName evidence="19">Solute carrier family 30 member 5</fullName>
    </alternativeName>
    <alternativeName>
        <fullName evidence="18">Zinc transporter 5</fullName>
    </alternativeName>
</protein>
<dbReference type="GO" id="GO:0032580">
    <property type="term" value="C:Golgi cisterna membrane"/>
    <property type="evidence" value="ECO:0007669"/>
    <property type="project" value="UniProtKB-SubCell"/>
</dbReference>
<dbReference type="InterPro" id="IPR027469">
    <property type="entry name" value="Cation_efflux_TMD_sf"/>
</dbReference>
<evidence type="ECO:0000256" key="7">
    <source>
        <dbReference type="ARBA" id="ARBA00022449"/>
    </source>
</evidence>
<evidence type="ECO:0000256" key="14">
    <source>
        <dbReference type="ARBA" id="ARBA00023065"/>
    </source>
</evidence>
<evidence type="ECO:0000256" key="15">
    <source>
        <dbReference type="ARBA" id="ARBA00023136"/>
    </source>
</evidence>
<dbReference type="GO" id="GO:1904257">
    <property type="term" value="P:zinc ion import into Golgi lumen"/>
    <property type="evidence" value="ECO:0007669"/>
    <property type="project" value="TreeGrafter"/>
</dbReference>
<feature type="transmembrane region" description="Helical" evidence="22">
    <location>
        <begin position="237"/>
        <end position="258"/>
    </location>
</feature>
<keyword evidence="7" id="KW-0050">Antiport</keyword>
<evidence type="ECO:0000256" key="11">
    <source>
        <dbReference type="ARBA" id="ARBA00022906"/>
    </source>
</evidence>
<dbReference type="InterPro" id="IPR058533">
    <property type="entry name" value="Cation_efflux_TM"/>
</dbReference>
<dbReference type="Gene3D" id="1.20.1510.10">
    <property type="entry name" value="Cation efflux protein transmembrane domain"/>
    <property type="match status" value="1"/>
</dbReference>
<proteinExistence type="inferred from homology"/>
<keyword evidence="13" id="KW-0333">Golgi apparatus</keyword>
<evidence type="ECO:0000256" key="21">
    <source>
        <dbReference type="SAM" id="MobiDB-lite"/>
    </source>
</evidence>
<keyword evidence="9" id="KW-0479">Metal-binding</keyword>
<evidence type="ECO:0000256" key="8">
    <source>
        <dbReference type="ARBA" id="ARBA00022692"/>
    </source>
</evidence>
<evidence type="ECO:0000256" key="12">
    <source>
        <dbReference type="ARBA" id="ARBA00022989"/>
    </source>
</evidence>
<accession>A0A8T0DJS9</accession>
<comment type="catalytic activity">
    <reaction evidence="20">
        <text>Zn(2+)(in) + 2 H(+)(out) = Zn(2+)(out) + 2 H(+)(in)</text>
        <dbReference type="Rhea" id="RHEA:72627"/>
        <dbReference type="ChEBI" id="CHEBI:15378"/>
        <dbReference type="ChEBI" id="CHEBI:29105"/>
    </reaction>
</comment>
<keyword evidence="12 22" id="KW-1133">Transmembrane helix</keyword>
<dbReference type="GO" id="GO:0046872">
    <property type="term" value="F:metal ion binding"/>
    <property type="evidence" value="ECO:0007669"/>
    <property type="project" value="UniProtKB-KW"/>
</dbReference>
<keyword evidence="14" id="KW-0406">Ion transport</keyword>
<feature type="compositionally biased region" description="Basic residues" evidence="21">
    <location>
        <begin position="614"/>
        <end position="629"/>
    </location>
</feature>
<comment type="subcellular location">
    <subcellularLocation>
        <location evidence="3">Cytoplasmic vesicle</location>
        <location evidence="3">COPII-coated vesicle membrane</location>
        <topology evidence="3">Multi-pass membrane protein</topology>
    </subcellularLocation>
    <subcellularLocation>
        <location evidence="4">Cytoplasmic vesicle</location>
        <location evidence="4">Secretory vesicle membrane</location>
        <topology evidence="4">Multi-pass membrane protein</topology>
    </subcellularLocation>
    <subcellularLocation>
        <location evidence="2">Golgi apparatus</location>
        <location evidence="2">Golgi stack membrane</location>
        <topology evidence="2">Multi-pass membrane protein</topology>
    </subcellularLocation>
    <subcellularLocation>
        <location evidence="1">Golgi apparatus</location>
        <location evidence="1">trans-Golgi network membrane</location>
        <topology evidence="1">Multi-pass membrane protein</topology>
    </subcellularLocation>
</comment>
<keyword evidence="25" id="KW-1185">Reference proteome</keyword>
<evidence type="ECO:0000259" key="23">
    <source>
        <dbReference type="Pfam" id="PF01545"/>
    </source>
</evidence>
<feature type="region of interest" description="Disordered" evidence="21">
    <location>
        <begin position="576"/>
        <end position="631"/>
    </location>
</feature>
<evidence type="ECO:0000256" key="10">
    <source>
        <dbReference type="ARBA" id="ARBA00022833"/>
    </source>
</evidence>
<evidence type="ECO:0000313" key="24">
    <source>
        <dbReference type="EMBL" id="KAF8568135.1"/>
    </source>
</evidence>
<evidence type="ECO:0000256" key="16">
    <source>
        <dbReference type="ARBA" id="ARBA00038531"/>
    </source>
</evidence>
<dbReference type="Proteomes" id="UP000699462">
    <property type="component" value="Unassembled WGS sequence"/>
</dbReference>
<feature type="transmembrane region" description="Helical" evidence="22">
    <location>
        <begin position="478"/>
        <end position="496"/>
    </location>
</feature>
<feature type="transmembrane region" description="Helical" evidence="22">
    <location>
        <begin position="314"/>
        <end position="336"/>
    </location>
</feature>
<evidence type="ECO:0000256" key="1">
    <source>
        <dbReference type="ARBA" id="ARBA00004166"/>
    </source>
</evidence>
<keyword evidence="11" id="KW-0864">Zinc transport</keyword>
<dbReference type="OrthoDB" id="78669at2759"/>
<feature type="transmembrane region" description="Helical" evidence="22">
    <location>
        <begin position="446"/>
        <end position="466"/>
    </location>
</feature>
<evidence type="ECO:0000256" key="22">
    <source>
        <dbReference type="SAM" id="Phobius"/>
    </source>
</evidence>
<feature type="transmembrane region" description="Helical" evidence="22">
    <location>
        <begin position="142"/>
        <end position="164"/>
    </location>
</feature>
<keyword evidence="10" id="KW-0862">Zinc</keyword>
<feature type="transmembrane region" description="Helical" evidence="22">
    <location>
        <begin position="640"/>
        <end position="662"/>
    </location>
</feature>
<feature type="transmembrane region" description="Helical" evidence="22">
    <location>
        <begin position="108"/>
        <end position="130"/>
    </location>
</feature>
<feature type="compositionally biased region" description="Basic residues" evidence="21">
    <location>
        <begin position="591"/>
        <end position="604"/>
    </location>
</feature>
<dbReference type="GO" id="GO:0015297">
    <property type="term" value="F:antiporter activity"/>
    <property type="evidence" value="ECO:0007669"/>
    <property type="project" value="UniProtKB-KW"/>
</dbReference>
<evidence type="ECO:0000256" key="17">
    <source>
        <dbReference type="ARBA" id="ARBA00040846"/>
    </source>
</evidence>
<dbReference type="SUPFAM" id="SSF161111">
    <property type="entry name" value="Cation efflux protein transmembrane domain-like"/>
    <property type="match status" value="1"/>
</dbReference>
<dbReference type="PANTHER" id="PTHR45755:SF1">
    <property type="entry name" value="PROTON-COUPLED ZINC ANTIPORTER SLC30A5"/>
    <property type="match status" value="1"/>
</dbReference>
<evidence type="ECO:0000256" key="6">
    <source>
        <dbReference type="ARBA" id="ARBA00022448"/>
    </source>
</evidence>
<sequence length="843" mass="92102">MLNLGTQTVIYPTRGIMFYQLLLVFSKILKAIAYFAMFEISKRFQTVSILLILKLSAVLILFPLQKPFSTGQHIRKSEWFQIARFSFFRLILDSLWIEGLYLCGPFRFVLLFEHSELLILAAVTTIVYGASTTSKVIVVCKFLVSVETRGTICFILGVTSVALFDHDTHHEGSFHPEGVHKSLLIHKVYELFANFGLSDHKVGVVVLLVTACLDAGFAAVSRGLVASIGGAKRWHALSSLISLAILTPIFLLSQVYGMNSSVQQDPILQHVEDSTPQVFNVTWSLVIWIVYIGICTVMDFYITSLVGARLGSHSVTCLAKSSITLTAFVLCFIWSVDQWTAGSFPLSHAHSLSTPTHRLSTGVLFAMVAILYAAYLLTNTKCGQGPDGGSSGHFIGYSMAGLPLFTAGQTPSHGMTLLNNPDTMGFWYHVRTTLRGIMAEQSSRRIFAFLCLNLIFTFVELLYGVWTNSLGLISDGFHMLFDCAALVVGLYAAVVAHWKPTRLFSYGFHSAEVLSGFVNALFLLVISGSVFVNALARIHRPPHIHTDRLMAVSVAGLLVNVVGMLALGHAHSHGSHGRGHASCPSAVPARGHQHGSKHHAHGHSHGPEYESHYGHSHGHKRHQGSHCHSHSGGDANLRGVYLHVMADTLGSVGVIFSSYLVSTYGWNIADPICSVFIACAIGYSAMPLLFDTLGLLTLRAPIGDQVASPQWIVNKVLTLDGVTSVYNPFVWSQTRDTTCVSLCVHVESDQSEQLVLARIKDIIATHCLNVSHLTVQVEKDTIAYHLQALGLKPTIVLHFSKQQSNTHNGHEFRSVDLHSSLPSNQVGYGQAADAPAVVSLGFI</sequence>
<feature type="transmembrane region" description="Helical" evidence="22">
    <location>
        <begin position="668"/>
        <end position="690"/>
    </location>
</feature>
<comment type="subunit">
    <text evidence="16">Heterodimer with SLC30A6/ZNT6; form a functional zinc ion transmembrane transporter.</text>
</comment>
<dbReference type="GO" id="GO:0006882">
    <property type="term" value="P:intracellular zinc ion homeostasis"/>
    <property type="evidence" value="ECO:0007669"/>
    <property type="project" value="InterPro"/>
</dbReference>
<dbReference type="GO" id="GO:0005385">
    <property type="term" value="F:zinc ion transmembrane transporter activity"/>
    <property type="evidence" value="ECO:0007669"/>
    <property type="project" value="InterPro"/>
</dbReference>
<dbReference type="GO" id="GO:0012507">
    <property type="term" value="C:ER to Golgi transport vesicle membrane"/>
    <property type="evidence" value="ECO:0007669"/>
    <property type="project" value="UniProtKB-SubCell"/>
</dbReference>
<feature type="domain" description="Cation efflux protein transmembrane" evidence="23">
    <location>
        <begin position="446"/>
        <end position="696"/>
    </location>
</feature>
<dbReference type="NCBIfam" id="TIGR01297">
    <property type="entry name" value="CDF"/>
    <property type="match status" value="1"/>
</dbReference>
<feature type="transmembrane region" description="Helical" evidence="22">
    <location>
        <begin position="548"/>
        <end position="568"/>
    </location>
</feature>
<feature type="transmembrane region" description="Helical" evidence="22">
    <location>
        <begin position="517"/>
        <end position="536"/>
    </location>
</feature>
<evidence type="ECO:0000256" key="4">
    <source>
        <dbReference type="ARBA" id="ARBA00004638"/>
    </source>
</evidence>